<dbReference type="PANTHER" id="PTHR24023:SF1082">
    <property type="entry name" value="COLLAGEN TRIPLE HELIX REPEAT"/>
    <property type="match status" value="1"/>
</dbReference>
<name>A0A7D6BH44_FERL1</name>
<dbReference type="PROSITE" id="PS51257">
    <property type="entry name" value="PROKAR_LIPOPROTEIN"/>
    <property type="match status" value="1"/>
</dbReference>
<dbReference type="KEGG" id="flt:Sv326_0860"/>
<dbReference type="GO" id="GO:0005615">
    <property type="term" value="C:extracellular space"/>
    <property type="evidence" value="ECO:0007669"/>
    <property type="project" value="TreeGrafter"/>
</dbReference>
<evidence type="ECO:0000256" key="1">
    <source>
        <dbReference type="SAM" id="MobiDB-lite"/>
    </source>
</evidence>
<accession>A0A7D6BH44</accession>
<protein>
    <submittedName>
        <fullName evidence="2">Phage tail fiber protein</fullName>
    </submittedName>
</protein>
<evidence type="ECO:0000313" key="2">
    <source>
        <dbReference type="EMBL" id="QLJ53035.1"/>
    </source>
</evidence>
<dbReference type="PANTHER" id="PTHR24023">
    <property type="entry name" value="COLLAGEN ALPHA"/>
    <property type="match status" value="1"/>
</dbReference>
<evidence type="ECO:0000313" key="3">
    <source>
        <dbReference type="Proteomes" id="UP000510821"/>
    </source>
</evidence>
<dbReference type="Pfam" id="PF01391">
    <property type="entry name" value="Collagen"/>
    <property type="match status" value="1"/>
</dbReference>
<dbReference type="GO" id="GO:0031012">
    <property type="term" value="C:extracellular matrix"/>
    <property type="evidence" value="ECO:0007669"/>
    <property type="project" value="TreeGrafter"/>
</dbReference>
<proteinExistence type="predicted"/>
<dbReference type="Proteomes" id="UP000510821">
    <property type="component" value="Chromosome"/>
</dbReference>
<gene>
    <name evidence="2" type="ORF">Sv326_0860</name>
</gene>
<feature type="region of interest" description="Disordered" evidence="1">
    <location>
        <begin position="23"/>
        <end position="95"/>
    </location>
</feature>
<reference evidence="3" key="1">
    <citation type="submission" date="2020-07" db="EMBL/GenBank/DDBJ databases">
        <title>Metabolic diversity and evolutionary history of the archaeal phylum ###Micrarchaeota### uncovered from a freshwater lake metagenome.</title>
        <authorList>
            <person name="Kadnikov V.V."/>
            <person name="Savvichev A.S."/>
            <person name="Mardanov A.V."/>
            <person name="Beletsky A.V."/>
            <person name="Chupakov A.V."/>
            <person name="Kokryatskaya N.M."/>
            <person name="Pimenov N.V."/>
            <person name="Ravin N.V."/>
        </authorList>
    </citation>
    <scope>NUCLEOTIDE SEQUENCE [LARGE SCALE GENOMIC DNA]</scope>
</reference>
<organism evidence="2 3">
    <name type="scientific">Fermentimicrarchaeum limneticum</name>
    <dbReference type="NCBI Taxonomy" id="2795018"/>
    <lineage>
        <taxon>Archaea</taxon>
        <taxon>Candidatus Micrarchaeota</taxon>
        <taxon>Candidatus Fermentimicrarchaeales</taxon>
        <taxon>Candidatus Fermentimicrarchaeaceae</taxon>
        <taxon>Candidatus Fermentimicrarchaeum</taxon>
    </lineage>
</organism>
<dbReference type="AlphaFoldDB" id="A0A7D6BH44"/>
<sequence length="199" mass="20149">MRRLLIVLLIVALFFAGCTQVGPAGPQGAKGDTGQQGPKGDTGPIGPQGSRGDVGPQGSKGDTGSVGPQGPEGDTGPAGPQGSQGNPGPAVTIAQLPCPTDMTRAGAFCIDTSSNSAKSIDDSMAQCQSENKTLCDIPQLYGACHAGAITIPTGGEWSNEWLSPGGQIMPIVVQNLPDECGANRVADPSYTSKPFHCCQ</sequence>
<dbReference type="InterPro" id="IPR050149">
    <property type="entry name" value="Collagen_superfamily"/>
</dbReference>
<dbReference type="EMBL" id="CP058998">
    <property type="protein sequence ID" value="QLJ53035.1"/>
    <property type="molecule type" value="Genomic_DNA"/>
</dbReference>
<dbReference type="InterPro" id="IPR008160">
    <property type="entry name" value="Collagen"/>
</dbReference>